<evidence type="ECO:0000256" key="1">
    <source>
        <dbReference type="SAM" id="MobiDB-lite"/>
    </source>
</evidence>
<feature type="region of interest" description="Disordered" evidence="1">
    <location>
        <begin position="32"/>
        <end position="82"/>
    </location>
</feature>
<organism evidence="2 3">
    <name type="scientific">Panagrolaimus superbus</name>
    <dbReference type="NCBI Taxonomy" id="310955"/>
    <lineage>
        <taxon>Eukaryota</taxon>
        <taxon>Metazoa</taxon>
        <taxon>Ecdysozoa</taxon>
        <taxon>Nematoda</taxon>
        <taxon>Chromadorea</taxon>
        <taxon>Rhabditida</taxon>
        <taxon>Tylenchina</taxon>
        <taxon>Panagrolaimomorpha</taxon>
        <taxon>Panagrolaimoidea</taxon>
        <taxon>Panagrolaimidae</taxon>
        <taxon>Panagrolaimus</taxon>
    </lineage>
</organism>
<accession>A0A914YU49</accession>
<feature type="compositionally biased region" description="Basic and acidic residues" evidence="1">
    <location>
        <begin position="67"/>
        <end position="82"/>
    </location>
</feature>
<dbReference type="WBParaSite" id="PSU_v2.g3672.t1">
    <property type="protein sequence ID" value="PSU_v2.g3672.t1"/>
    <property type="gene ID" value="PSU_v2.g3672"/>
</dbReference>
<protein>
    <submittedName>
        <fullName evidence="3">Uncharacterized protein</fullName>
    </submittedName>
</protein>
<dbReference type="Proteomes" id="UP000887577">
    <property type="component" value="Unplaced"/>
</dbReference>
<keyword evidence="2" id="KW-1185">Reference proteome</keyword>
<dbReference type="AlphaFoldDB" id="A0A914YU49"/>
<feature type="compositionally biased region" description="Basic and acidic residues" evidence="1">
    <location>
        <begin position="35"/>
        <end position="44"/>
    </location>
</feature>
<feature type="compositionally biased region" description="Basic residues" evidence="1">
    <location>
        <begin position="56"/>
        <end position="66"/>
    </location>
</feature>
<evidence type="ECO:0000313" key="3">
    <source>
        <dbReference type="WBParaSite" id="PSU_v2.g3672.t1"/>
    </source>
</evidence>
<sequence>MVTQNLWSSRPEDRYTMNDVVQRLEHLTGIKQPAIKKEYQKSQSDENIDGGGGGGGHRHSAARRRSRREEDKGQSAAQKEGK</sequence>
<reference evidence="3" key="1">
    <citation type="submission" date="2022-11" db="UniProtKB">
        <authorList>
            <consortium name="WormBaseParasite"/>
        </authorList>
    </citation>
    <scope>IDENTIFICATION</scope>
</reference>
<proteinExistence type="predicted"/>
<evidence type="ECO:0000313" key="2">
    <source>
        <dbReference type="Proteomes" id="UP000887577"/>
    </source>
</evidence>
<name>A0A914YU49_9BILA</name>